<comment type="caution">
    <text evidence="2">The sequence shown here is derived from an EMBL/GenBank/DDBJ whole genome shotgun (WGS) entry which is preliminary data.</text>
</comment>
<evidence type="ECO:0000256" key="1">
    <source>
        <dbReference type="SAM" id="MobiDB-lite"/>
    </source>
</evidence>
<gene>
    <name evidence="2" type="ORF">BIW11_07146</name>
</gene>
<sequence length="680" mass="78288">MSALVYELMRQPCTTGDPFSMTSTKEGAAFTTGPVLRATKMDSTENSPNRLPNVRGIEAYIGDALSHTNKRAINESLNELTNVYCMENLPNYIFHWLLNHGEARHVDPLFDALLKVGIRPSLKDLFMRLTITEFTERCREVYRRLCARLTNTLPKKCRQKTSELVTLFYEADELAYEWIDFILTENCREDYRVGDLHMLALTGDFRVTRLLDKLFALGQANFYRALGPEMKASDKARLWRVEQEDSEEESGETDEKPFSEESTSEEEDEEYYEQISEVGQPEENDFDDDFDEDDLIDEYEEFSERDQYSREYRDVIRVLEAVCVFRNNVPAYLRIRSRYAGMFHSVERKACLFERIERLASSPDVLYKCMRAAIRNIALSMLFLVDLATLESYYGKLLACAIDTSTRWRISARSRLKLAVRIGRLEYLCGFDGFDACALRMVRPILQGERQADDSRNSLVVDIGEALRKIICASCSPLKKFRRALFEKVVELVQSGTSIESAVRSDILYGLLLFYDCGKQYPDPANSENALRTLLLAGEYFDTYNDGPLPELFRFMKRNPDYRAIGESAVNSILESQCRCLHPNSYKEIPPLRCLAAAKVPRSALTALDNVQIWVNGGLVSASLCRFVNAHMTLESDRTRLRRDYRHHLIRQTDIDPHLRDCYYGCCRDSNYSTSDDDLD</sequence>
<dbReference type="AlphaFoldDB" id="A0A1V9XV97"/>
<feature type="compositionally biased region" description="Acidic residues" evidence="1">
    <location>
        <begin position="262"/>
        <end position="272"/>
    </location>
</feature>
<accession>A0A1V9XV97</accession>
<organism evidence="2 3">
    <name type="scientific">Tropilaelaps mercedesae</name>
    <dbReference type="NCBI Taxonomy" id="418985"/>
    <lineage>
        <taxon>Eukaryota</taxon>
        <taxon>Metazoa</taxon>
        <taxon>Ecdysozoa</taxon>
        <taxon>Arthropoda</taxon>
        <taxon>Chelicerata</taxon>
        <taxon>Arachnida</taxon>
        <taxon>Acari</taxon>
        <taxon>Parasitiformes</taxon>
        <taxon>Mesostigmata</taxon>
        <taxon>Gamasina</taxon>
        <taxon>Dermanyssoidea</taxon>
        <taxon>Laelapidae</taxon>
        <taxon>Tropilaelaps</taxon>
    </lineage>
</organism>
<dbReference type="EMBL" id="MNPL01003628">
    <property type="protein sequence ID" value="OQR77361.1"/>
    <property type="molecule type" value="Genomic_DNA"/>
</dbReference>
<name>A0A1V9XV97_9ACAR</name>
<feature type="compositionally biased region" description="Acidic residues" evidence="1">
    <location>
        <begin position="280"/>
        <end position="290"/>
    </location>
</feature>
<reference evidence="2 3" key="1">
    <citation type="journal article" date="2017" name="Gigascience">
        <title>Draft genome of the honey bee ectoparasitic mite, Tropilaelaps mercedesae, is shaped by the parasitic life history.</title>
        <authorList>
            <person name="Dong X."/>
            <person name="Armstrong S.D."/>
            <person name="Xia D."/>
            <person name="Makepeace B.L."/>
            <person name="Darby A.C."/>
            <person name="Kadowaki T."/>
        </authorList>
    </citation>
    <scope>NUCLEOTIDE SEQUENCE [LARGE SCALE GENOMIC DNA]</scope>
    <source>
        <strain evidence="2">Wuxi-XJTLU</strain>
    </source>
</reference>
<evidence type="ECO:0000313" key="3">
    <source>
        <dbReference type="Proteomes" id="UP000192247"/>
    </source>
</evidence>
<evidence type="ECO:0000313" key="2">
    <source>
        <dbReference type="EMBL" id="OQR77361.1"/>
    </source>
</evidence>
<dbReference type="InParanoid" id="A0A1V9XV97"/>
<protein>
    <submittedName>
        <fullName evidence="2">Uncharacterized protein</fullName>
    </submittedName>
</protein>
<dbReference type="Proteomes" id="UP000192247">
    <property type="component" value="Unassembled WGS sequence"/>
</dbReference>
<keyword evidence="3" id="KW-1185">Reference proteome</keyword>
<feature type="region of interest" description="Disordered" evidence="1">
    <location>
        <begin position="237"/>
        <end position="290"/>
    </location>
</feature>
<proteinExistence type="predicted"/>